<dbReference type="InterPro" id="IPR001078">
    <property type="entry name" value="2-oxoacid_DH_actylTfrase"/>
</dbReference>
<dbReference type="EMBL" id="OVEO01000002">
    <property type="protein sequence ID" value="SPQ94163.1"/>
    <property type="molecule type" value="Genomic_DNA"/>
</dbReference>
<dbReference type="FunFam" id="3.30.559.10:FF:000007">
    <property type="entry name" value="Dihydrolipoamide acetyltransferase component of pyruvate dehydrogenase complex"/>
    <property type="match status" value="1"/>
</dbReference>
<name>A0A3P3Y1V4_PLABS</name>
<evidence type="ECO:0000313" key="14">
    <source>
        <dbReference type="EMBL" id="SPQ94163.1"/>
    </source>
</evidence>
<keyword evidence="7 14" id="KW-0496">Mitochondrion</keyword>
<evidence type="ECO:0000256" key="1">
    <source>
        <dbReference type="ARBA" id="ARBA00001938"/>
    </source>
</evidence>
<dbReference type="InterPro" id="IPR003016">
    <property type="entry name" value="2-oxoA_DH_lipoyl-BS"/>
</dbReference>
<dbReference type="InterPro" id="IPR011053">
    <property type="entry name" value="Single_hybrid_motif"/>
</dbReference>
<feature type="domain" description="Peripheral subunit-binding (PSBD)" evidence="13">
    <location>
        <begin position="208"/>
        <end position="245"/>
    </location>
</feature>
<geneLocation type="mitochondrion" evidence="14"/>
<evidence type="ECO:0000256" key="11">
    <source>
        <dbReference type="SAM" id="MobiDB-lite"/>
    </source>
</evidence>
<evidence type="ECO:0000256" key="8">
    <source>
        <dbReference type="ARBA" id="ARBA00023315"/>
    </source>
</evidence>
<feature type="compositionally biased region" description="Low complexity" evidence="11">
    <location>
        <begin position="171"/>
        <end position="192"/>
    </location>
</feature>
<dbReference type="Pfam" id="PF00364">
    <property type="entry name" value="Biotin_lipoyl"/>
    <property type="match status" value="1"/>
</dbReference>
<dbReference type="EC" id="2.3.1.-" evidence="10"/>
<dbReference type="GO" id="GO:0016407">
    <property type="term" value="F:acetyltransferase activity"/>
    <property type="evidence" value="ECO:0007669"/>
    <property type="project" value="TreeGrafter"/>
</dbReference>
<evidence type="ECO:0000259" key="12">
    <source>
        <dbReference type="PROSITE" id="PS50968"/>
    </source>
</evidence>
<dbReference type="SUPFAM" id="SSF51230">
    <property type="entry name" value="Single hybrid motif"/>
    <property type="match status" value="1"/>
</dbReference>
<dbReference type="GO" id="GO:0043754">
    <property type="term" value="F:dihydrolipoamide branched chain acyltransferase activity"/>
    <property type="evidence" value="ECO:0007669"/>
    <property type="project" value="UniProtKB-EC"/>
</dbReference>
<dbReference type="InterPro" id="IPR050743">
    <property type="entry name" value="2-oxoacid_DH_E2_comp"/>
</dbReference>
<keyword evidence="5 10" id="KW-0450">Lipoyl</keyword>
<dbReference type="GO" id="GO:0005759">
    <property type="term" value="C:mitochondrial matrix"/>
    <property type="evidence" value="ECO:0007669"/>
    <property type="project" value="UniProtKB-SubCell"/>
</dbReference>
<evidence type="ECO:0000256" key="6">
    <source>
        <dbReference type="ARBA" id="ARBA00022946"/>
    </source>
</evidence>
<proteinExistence type="inferred from homology"/>
<dbReference type="InterPro" id="IPR023213">
    <property type="entry name" value="CAT-like_dom_sf"/>
</dbReference>
<dbReference type="Gene3D" id="2.40.50.100">
    <property type="match status" value="1"/>
</dbReference>
<evidence type="ECO:0000256" key="4">
    <source>
        <dbReference type="ARBA" id="ARBA00022679"/>
    </source>
</evidence>
<organism evidence="14 15">
    <name type="scientific">Plasmodiophora brassicae</name>
    <name type="common">Clubroot disease agent</name>
    <dbReference type="NCBI Taxonomy" id="37360"/>
    <lineage>
        <taxon>Eukaryota</taxon>
        <taxon>Sar</taxon>
        <taxon>Rhizaria</taxon>
        <taxon>Endomyxa</taxon>
        <taxon>Phytomyxea</taxon>
        <taxon>Plasmodiophorida</taxon>
        <taxon>Plasmodiophoridae</taxon>
        <taxon>Plasmodiophora</taxon>
    </lineage>
</organism>
<dbReference type="PROSITE" id="PS51826">
    <property type="entry name" value="PSBD"/>
    <property type="match status" value="1"/>
</dbReference>
<feature type="region of interest" description="Disordered" evidence="11">
    <location>
        <begin position="165"/>
        <end position="206"/>
    </location>
</feature>
<evidence type="ECO:0000256" key="10">
    <source>
        <dbReference type="RuleBase" id="RU003423"/>
    </source>
</evidence>
<dbReference type="InterPro" id="IPR036625">
    <property type="entry name" value="E3-bd_dom_sf"/>
</dbReference>
<dbReference type="InterPro" id="IPR000089">
    <property type="entry name" value="Biotin_lipoyl"/>
</dbReference>
<dbReference type="GO" id="GO:0031405">
    <property type="term" value="F:lipoic acid binding"/>
    <property type="evidence" value="ECO:0007669"/>
    <property type="project" value="TreeGrafter"/>
</dbReference>
<dbReference type="AlphaFoldDB" id="A0A3P3Y1V4"/>
<dbReference type="SUPFAM" id="SSF52777">
    <property type="entry name" value="CoA-dependent acyltransferases"/>
    <property type="match status" value="1"/>
</dbReference>
<evidence type="ECO:0000256" key="7">
    <source>
        <dbReference type="ARBA" id="ARBA00023128"/>
    </source>
</evidence>
<keyword evidence="6" id="KW-0809">Transit peptide</keyword>
<dbReference type="Pfam" id="PF02817">
    <property type="entry name" value="E3_binding"/>
    <property type="match status" value="1"/>
</dbReference>
<dbReference type="PANTHER" id="PTHR43178">
    <property type="entry name" value="DIHYDROLIPOAMIDE ACETYLTRANSFERASE COMPONENT OF PYRUVATE DEHYDROGENASE COMPLEX"/>
    <property type="match status" value="1"/>
</dbReference>
<dbReference type="Gene3D" id="4.10.320.10">
    <property type="entry name" value="E3-binding domain"/>
    <property type="match status" value="1"/>
</dbReference>
<protein>
    <recommendedName>
        <fullName evidence="10">Dihydrolipoamide acetyltransferase component of pyruvate dehydrogenase complex</fullName>
        <ecNumber evidence="10">2.3.1.-</ecNumber>
    </recommendedName>
</protein>
<dbReference type="Pfam" id="PF00198">
    <property type="entry name" value="2-oxoacid_dh"/>
    <property type="match status" value="1"/>
</dbReference>
<dbReference type="PROSITE" id="PS50968">
    <property type="entry name" value="BIOTINYL_LIPOYL"/>
    <property type="match status" value="1"/>
</dbReference>
<evidence type="ECO:0000259" key="13">
    <source>
        <dbReference type="PROSITE" id="PS51826"/>
    </source>
</evidence>
<feature type="region of interest" description="Disordered" evidence="11">
    <location>
        <begin position="249"/>
        <end position="271"/>
    </location>
</feature>
<accession>A0A3P3Y1V4</accession>
<dbReference type="InterPro" id="IPR004167">
    <property type="entry name" value="PSBD"/>
</dbReference>
<dbReference type="Proteomes" id="UP000290189">
    <property type="component" value="Unassembled WGS sequence"/>
</dbReference>
<dbReference type="CDD" id="cd06849">
    <property type="entry name" value="lipoyl_domain"/>
    <property type="match status" value="1"/>
</dbReference>
<keyword evidence="4 10" id="KW-0808">Transferase</keyword>
<comment type="catalytic activity">
    <reaction evidence="9">
        <text>N(6)-[(R)-dihydrolipoyl]-L-lysyl-[protein] + 2-methylpropanoyl-CoA = N(6)-[(R)-S(8)-2-methylpropanoyldihydrolipoyl]-L-lysyl-[protein] + CoA</text>
        <dbReference type="Rhea" id="RHEA:18865"/>
        <dbReference type="Rhea" id="RHEA-COMP:10475"/>
        <dbReference type="Rhea" id="RHEA-COMP:10497"/>
        <dbReference type="ChEBI" id="CHEBI:57287"/>
        <dbReference type="ChEBI" id="CHEBI:57338"/>
        <dbReference type="ChEBI" id="CHEBI:83100"/>
        <dbReference type="ChEBI" id="CHEBI:83142"/>
        <dbReference type="EC" id="2.3.1.168"/>
    </reaction>
    <physiologicalReaction direction="left-to-right" evidence="9">
        <dbReference type="Rhea" id="RHEA:18866"/>
    </physiologicalReaction>
</comment>
<comment type="similarity">
    <text evidence="3 10">Belongs to the 2-oxoacid dehydrogenase family.</text>
</comment>
<dbReference type="GO" id="GO:0005829">
    <property type="term" value="C:cytosol"/>
    <property type="evidence" value="ECO:0007669"/>
    <property type="project" value="UniProtKB-ARBA"/>
</dbReference>
<dbReference type="Gene3D" id="3.30.559.10">
    <property type="entry name" value="Chloramphenicol acetyltransferase-like domain"/>
    <property type="match status" value="1"/>
</dbReference>
<evidence type="ECO:0000256" key="5">
    <source>
        <dbReference type="ARBA" id="ARBA00022823"/>
    </source>
</evidence>
<keyword evidence="8 10" id="KW-0012">Acyltransferase</keyword>
<dbReference type="FunFam" id="4.10.320.10:FF:000002">
    <property type="entry name" value="Dihydrolipoamide acetyltransferase component of pyruvate dehydrogenase complex"/>
    <property type="match status" value="1"/>
</dbReference>
<evidence type="ECO:0000256" key="2">
    <source>
        <dbReference type="ARBA" id="ARBA00004305"/>
    </source>
</evidence>
<reference evidence="14 15" key="1">
    <citation type="submission" date="2018-03" db="EMBL/GenBank/DDBJ databases">
        <authorList>
            <person name="Fogelqvist J."/>
        </authorList>
    </citation>
    <scope>NUCLEOTIDE SEQUENCE [LARGE SCALE GENOMIC DNA]</scope>
</reference>
<dbReference type="SUPFAM" id="SSF47005">
    <property type="entry name" value="Peripheral subunit-binding domain of 2-oxo acid dehydrogenase complex"/>
    <property type="match status" value="1"/>
</dbReference>
<dbReference type="FunFam" id="2.40.50.100:FF:000013">
    <property type="entry name" value="Dihydrolipoamide acetyltransferase component of pyruvate dehydrogenase complex"/>
    <property type="match status" value="1"/>
</dbReference>
<feature type="compositionally biased region" description="Low complexity" evidence="11">
    <location>
        <begin position="255"/>
        <end position="264"/>
    </location>
</feature>
<dbReference type="PROSITE" id="PS00189">
    <property type="entry name" value="LIPOYL"/>
    <property type="match status" value="1"/>
</dbReference>
<gene>
    <name evidence="14" type="ORF">PLBR_LOCUS1378</name>
</gene>
<evidence type="ECO:0000256" key="9">
    <source>
        <dbReference type="ARBA" id="ARBA00051775"/>
    </source>
</evidence>
<comment type="subcellular location">
    <subcellularLocation>
        <location evidence="2">Mitochondrion matrix</location>
    </subcellularLocation>
</comment>
<sequence>MTGGRVQSGTARRVRVTLSAEAPTQQRPAANTDRYVFARGAAHAVVSSHERCRLIETRSVCSTMFRRAVRVWQTTRAFRGSPWLARQQEFLLADIGEGIAEVEVLQWFVKPGDRIQQFDKICEVQSDKATVEITSRFDGVIASVNVEKGAMAAVGSSLVTIDVDDDGSESTATTTTTQKPQAPERSTSSTSTPEPPAGTNNVTTGKVLTTPAVRRISREYNIDLSTVTGTGPGGRILKEDVLRVIESGQAGGEAGAPAPSTGMSPMPPPTGSDRTVPITGLARIMVKSMTASNQIPTLTLHEEIVASKLHAVRTELKTAVAGLPSLSYFPFILKAVSLALLEYPTLNALVSPDCSELHVKAQHNISIAMDTPRGLVVPVIQSCNARSISDIALELQRLSGLGQRNALGAADLQGGTFCLSNIGTIGGTYSTPLLVSPQVVIGGVGRIQRGIPRFGPDGQLTSEHIMTMSWSADHRVLDGAIVARFSNRVKSLLESPHMMLLHLK</sequence>
<comment type="cofactor">
    <cofactor evidence="1 10">
        <name>(R)-lipoate</name>
        <dbReference type="ChEBI" id="CHEBI:83088"/>
    </cofactor>
</comment>
<dbReference type="PANTHER" id="PTHR43178:SF5">
    <property type="entry name" value="LIPOAMIDE ACYLTRANSFERASE COMPONENT OF BRANCHED-CHAIN ALPHA-KETO ACID DEHYDROGENASE COMPLEX, MITOCHONDRIAL"/>
    <property type="match status" value="1"/>
</dbReference>
<evidence type="ECO:0000256" key="3">
    <source>
        <dbReference type="ARBA" id="ARBA00007317"/>
    </source>
</evidence>
<evidence type="ECO:0000313" key="15">
    <source>
        <dbReference type="Proteomes" id="UP000290189"/>
    </source>
</evidence>
<feature type="domain" description="Lipoyl-binding" evidence="12">
    <location>
        <begin position="87"/>
        <end position="162"/>
    </location>
</feature>